<dbReference type="OrthoDB" id="5858311at2759"/>
<dbReference type="Proteomes" id="UP000050761">
    <property type="component" value="Unassembled WGS sequence"/>
</dbReference>
<accession>A0A183F264</accession>
<feature type="region of interest" description="Disordered" evidence="1">
    <location>
        <begin position="1"/>
        <end position="119"/>
    </location>
</feature>
<gene>
    <name evidence="2" type="ORF">HPBE_LOCUS190</name>
</gene>
<reference evidence="2 3" key="1">
    <citation type="submission" date="2018-11" db="EMBL/GenBank/DDBJ databases">
        <authorList>
            <consortium name="Pathogen Informatics"/>
        </authorList>
    </citation>
    <scope>NUCLEOTIDE SEQUENCE [LARGE SCALE GENOMIC DNA]</scope>
</reference>
<dbReference type="EMBL" id="UZAH01000121">
    <property type="protein sequence ID" value="VDO18572.1"/>
    <property type="molecule type" value="Genomic_DNA"/>
</dbReference>
<proteinExistence type="predicted"/>
<evidence type="ECO:0000256" key="1">
    <source>
        <dbReference type="SAM" id="MobiDB-lite"/>
    </source>
</evidence>
<evidence type="ECO:0000313" key="4">
    <source>
        <dbReference type="WBParaSite" id="HPBE_0000018901-mRNA-1"/>
    </source>
</evidence>
<dbReference type="WBParaSite" id="HPBE_0000018901-mRNA-1">
    <property type="protein sequence ID" value="HPBE_0000018901-mRNA-1"/>
    <property type="gene ID" value="HPBE_0000018901"/>
</dbReference>
<evidence type="ECO:0000313" key="3">
    <source>
        <dbReference type="Proteomes" id="UP000050761"/>
    </source>
</evidence>
<dbReference type="AlphaFoldDB" id="A0A183F264"/>
<evidence type="ECO:0000313" key="2">
    <source>
        <dbReference type="EMBL" id="VDO18572.1"/>
    </source>
</evidence>
<feature type="compositionally biased region" description="Basic and acidic residues" evidence="1">
    <location>
        <begin position="30"/>
        <end position="45"/>
    </location>
</feature>
<feature type="compositionally biased region" description="Basic and acidic residues" evidence="1">
    <location>
        <begin position="68"/>
        <end position="96"/>
    </location>
</feature>
<sequence>MGALVGCFIGGSAESSEDNDDKSKPQPSDDSSKEVTSKKAEQKDSDDSEGECENTKKKKPKKRRSLKSHTEKAEKDNASSSDEEYKTSEKDTSGKKDRTRKKGKKNDAPQDAAAIRLSELKKMALEKEMERRGLTPPFTMEACKAFKLRKEQEAGLAELAKNQIIDVGDNQKGRVTRGQRSAALANRRHRGLIFAETTDEYEEDEEREQIKQETQNMFKNLRGIVSDDAESD</sequence>
<keyword evidence="3" id="KW-1185">Reference proteome</keyword>
<name>A0A183F264_HELPZ</name>
<organism evidence="3 4">
    <name type="scientific">Heligmosomoides polygyrus</name>
    <name type="common">Parasitic roundworm</name>
    <dbReference type="NCBI Taxonomy" id="6339"/>
    <lineage>
        <taxon>Eukaryota</taxon>
        <taxon>Metazoa</taxon>
        <taxon>Ecdysozoa</taxon>
        <taxon>Nematoda</taxon>
        <taxon>Chromadorea</taxon>
        <taxon>Rhabditida</taxon>
        <taxon>Rhabditina</taxon>
        <taxon>Rhabditomorpha</taxon>
        <taxon>Strongyloidea</taxon>
        <taxon>Heligmosomidae</taxon>
        <taxon>Heligmosomoides</taxon>
    </lineage>
</organism>
<feature type="compositionally biased region" description="Basic residues" evidence="1">
    <location>
        <begin position="56"/>
        <end position="67"/>
    </location>
</feature>
<protein>
    <submittedName>
        <fullName evidence="4">Regulator of nonsense transcripts 2</fullName>
    </submittedName>
</protein>
<accession>A0A3P7WMC1</accession>
<reference evidence="4" key="2">
    <citation type="submission" date="2019-09" db="UniProtKB">
        <authorList>
            <consortium name="WormBaseParasite"/>
        </authorList>
    </citation>
    <scope>IDENTIFICATION</scope>
</reference>